<dbReference type="GO" id="GO:0005634">
    <property type="term" value="C:nucleus"/>
    <property type="evidence" value="ECO:0007669"/>
    <property type="project" value="UniProtKB-SubCell"/>
</dbReference>
<dbReference type="EMBL" id="JBBPFD010000011">
    <property type="protein sequence ID" value="KAK7907585.1"/>
    <property type="molecule type" value="Genomic_DNA"/>
</dbReference>
<dbReference type="GO" id="GO:0051015">
    <property type="term" value="F:actin filament binding"/>
    <property type="evidence" value="ECO:0007669"/>
    <property type="project" value="TreeGrafter"/>
</dbReference>
<keyword evidence="9" id="KW-1185">Reference proteome</keyword>
<evidence type="ECO:0000259" key="7">
    <source>
        <dbReference type="PROSITE" id="PS51444"/>
    </source>
</evidence>
<evidence type="ECO:0000256" key="3">
    <source>
        <dbReference type="ARBA" id="ARBA00023054"/>
    </source>
</evidence>
<dbReference type="PROSITE" id="PS51444">
    <property type="entry name" value="FH2"/>
    <property type="match status" value="1"/>
</dbReference>
<feature type="compositionally biased region" description="Pro residues" evidence="6">
    <location>
        <begin position="344"/>
        <end position="359"/>
    </location>
</feature>
<sequence length="829" mass="94572">MQQFFLRTTMDSTLHLLTPIFSSPLLTPNSTTPEPRKKTKGIEKTTWSCNFELKYQNNINEQWMNWMKEYGHIYVEASYFKDDSLYSDDALWRQEEEDWQQDVEDCLCLSHPSRPQHVDFLHLTALKEEDIISPSSSPPPPLPGPLSLSPELAPVDGDERTPGRLQAVWPPLQEEEKVGLKYTEAEHQAALLQLKRECKEDLESLQEDYAEELSRLKEESDDCKARLEFALIELQSRLSKSESRHHGEVRDASVFTGDDLVHKTFRNVCIQTDRETFVAKSNNDDGRINQQKVEPLKLDIDLISLNLSGQNDDHLSPDHQNLTCQSHSDNNSFSHCLNTNSYNIPPPPPGPPPPPPLPQSGPGMSAPLPPPPLPHRCGVTSVDKTPRKPTVEPSRPMKPLYWTRIQVQENNKKTVWNTLEEASINTCDFEDLFAKPNTQIKRKPLSDAYGKKIKTRKIVKLLDGKRSQAVGILISSLHLDMKDIQHAVLTVDNSVVDFDTIEALYENRAQPEELGKIKKLYETSNEEEIKLLDKPEQFLYELSQIPDFAGRAQCIIFQSAFLDGIASIQRKLRAVSSVCEVLLERQSVKEIMGLVLALGNYMNGGSRTRGQADGFGLEILPKLKDVKSRDNRISLVDYVVSYYLRNVDKNAGTDKSVFPLPEPQDVFLAAQVKFEELHKDLRQLTQDIAQCEKNILKVCSHSPEEHLQPFKDKMEAFVLSARKENGEASYQLITIEKSFQDLVAYFGLQPKAGDKDVTTSYFFMLWFEFCADFKARWKRESKNVSKERLKEAQLSVKRITGEKKVETRKINPNSLKERLRQKEANLSLI</sequence>
<evidence type="ECO:0000313" key="8">
    <source>
        <dbReference type="EMBL" id="KAK7907585.1"/>
    </source>
</evidence>
<evidence type="ECO:0000256" key="5">
    <source>
        <dbReference type="SAM" id="Coils"/>
    </source>
</evidence>
<dbReference type="InterPro" id="IPR042201">
    <property type="entry name" value="FH2_Formin_sf"/>
</dbReference>
<comment type="subcellular location">
    <subcellularLocation>
        <location evidence="1">Nucleus</location>
    </subcellularLocation>
</comment>
<protein>
    <recommendedName>
        <fullName evidence="7">FH2 domain-containing protein</fullName>
    </recommendedName>
</protein>
<proteinExistence type="inferred from homology"/>
<dbReference type="PANTHER" id="PTHR45920:SF7">
    <property type="entry name" value="FORMIN-G"/>
    <property type="match status" value="1"/>
</dbReference>
<comment type="caution">
    <text evidence="8">The sequence shown here is derived from an EMBL/GenBank/DDBJ whole genome shotgun (WGS) entry which is preliminary data.</text>
</comment>
<evidence type="ECO:0000256" key="1">
    <source>
        <dbReference type="ARBA" id="ARBA00004123"/>
    </source>
</evidence>
<dbReference type="SMART" id="SM00498">
    <property type="entry name" value="FH2"/>
    <property type="match status" value="1"/>
</dbReference>
<evidence type="ECO:0000313" key="9">
    <source>
        <dbReference type="Proteomes" id="UP001460270"/>
    </source>
</evidence>
<feature type="region of interest" description="Disordered" evidence="6">
    <location>
        <begin position="335"/>
        <end position="396"/>
    </location>
</feature>
<reference evidence="9" key="1">
    <citation type="submission" date="2024-04" db="EMBL/GenBank/DDBJ databases">
        <title>Salinicola lusitanus LLJ914,a marine bacterium isolated from the Okinawa Trough.</title>
        <authorList>
            <person name="Li J."/>
        </authorList>
    </citation>
    <scope>NUCLEOTIDE SEQUENCE [LARGE SCALE GENOMIC DNA]</scope>
</reference>
<keyword evidence="4" id="KW-0539">Nucleus</keyword>
<feature type="region of interest" description="Disordered" evidence="6">
    <location>
        <begin position="131"/>
        <end position="163"/>
    </location>
</feature>
<dbReference type="GO" id="GO:0005884">
    <property type="term" value="C:actin filament"/>
    <property type="evidence" value="ECO:0007669"/>
    <property type="project" value="InterPro"/>
</dbReference>
<dbReference type="InterPro" id="IPR001265">
    <property type="entry name" value="Formin_Cappuccino_subfam"/>
</dbReference>
<name>A0AAW0NZE7_9GOBI</name>
<evidence type="ECO:0000256" key="4">
    <source>
        <dbReference type="ARBA" id="ARBA00023242"/>
    </source>
</evidence>
<dbReference type="PRINTS" id="PR00828">
    <property type="entry name" value="FORMIN"/>
</dbReference>
<evidence type="ECO:0000256" key="6">
    <source>
        <dbReference type="SAM" id="MobiDB-lite"/>
    </source>
</evidence>
<dbReference type="GO" id="GO:0030866">
    <property type="term" value="P:cortical actin cytoskeleton organization"/>
    <property type="evidence" value="ECO:0007669"/>
    <property type="project" value="TreeGrafter"/>
</dbReference>
<dbReference type="GO" id="GO:0045010">
    <property type="term" value="P:actin nucleation"/>
    <property type="evidence" value="ECO:0007669"/>
    <property type="project" value="InterPro"/>
</dbReference>
<keyword evidence="3 5" id="KW-0175">Coiled coil</keyword>
<dbReference type="GO" id="GO:0008017">
    <property type="term" value="F:microtubule binding"/>
    <property type="evidence" value="ECO:0007669"/>
    <property type="project" value="InterPro"/>
</dbReference>
<dbReference type="Pfam" id="PF02181">
    <property type="entry name" value="FH2"/>
    <property type="match status" value="1"/>
</dbReference>
<dbReference type="Proteomes" id="UP001460270">
    <property type="component" value="Unassembled WGS sequence"/>
</dbReference>
<organism evidence="8 9">
    <name type="scientific">Mugilogobius chulae</name>
    <name type="common">yellowstripe goby</name>
    <dbReference type="NCBI Taxonomy" id="88201"/>
    <lineage>
        <taxon>Eukaryota</taxon>
        <taxon>Metazoa</taxon>
        <taxon>Chordata</taxon>
        <taxon>Craniata</taxon>
        <taxon>Vertebrata</taxon>
        <taxon>Euteleostomi</taxon>
        <taxon>Actinopterygii</taxon>
        <taxon>Neopterygii</taxon>
        <taxon>Teleostei</taxon>
        <taxon>Neoteleostei</taxon>
        <taxon>Acanthomorphata</taxon>
        <taxon>Gobiaria</taxon>
        <taxon>Gobiiformes</taxon>
        <taxon>Gobioidei</taxon>
        <taxon>Gobiidae</taxon>
        <taxon>Gobionellinae</taxon>
        <taxon>Mugilogobius</taxon>
    </lineage>
</organism>
<dbReference type="AlphaFoldDB" id="A0AAW0NZE7"/>
<gene>
    <name evidence="8" type="ORF">WMY93_016197</name>
</gene>
<dbReference type="Gene3D" id="1.20.58.2220">
    <property type="entry name" value="Formin, FH2 domain"/>
    <property type="match status" value="1"/>
</dbReference>
<dbReference type="SUPFAM" id="SSF101447">
    <property type="entry name" value="Formin homology 2 domain (FH2 domain)"/>
    <property type="match status" value="1"/>
</dbReference>
<dbReference type="GO" id="GO:0005737">
    <property type="term" value="C:cytoplasm"/>
    <property type="evidence" value="ECO:0007669"/>
    <property type="project" value="TreeGrafter"/>
</dbReference>
<dbReference type="InterPro" id="IPR015425">
    <property type="entry name" value="FH2_Formin"/>
</dbReference>
<comment type="similarity">
    <text evidence="2">Belongs to the formin homology family. Cappuccino subfamily.</text>
</comment>
<evidence type="ECO:0000256" key="2">
    <source>
        <dbReference type="ARBA" id="ARBA00005271"/>
    </source>
</evidence>
<accession>A0AAW0NZE7</accession>
<dbReference type="PANTHER" id="PTHR45920">
    <property type="entry name" value="FORMIN HOMOLOGY 2 DOMAIN CONTAINING, ISOFORM I"/>
    <property type="match status" value="1"/>
</dbReference>
<feature type="coiled-coil region" evidence="5">
    <location>
        <begin position="188"/>
        <end position="233"/>
    </location>
</feature>
<feature type="domain" description="FH2" evidence="7">
    <location>
        <begin position="387"/>
        <end position="799"/>
    </location>
</feature>
<dbReference type="FunFam" id="1.20.58.2220:FF:000005">
    <property type="entry name" value="Formin 1"/>
    <property type="match status" value="1"/>
</dbReference>